<feature type="non-terminal residue" evidence="1">
    <location>
        <position position="51"/>
    </location>
</feature>
<reference evidence="1" key="1">
    <citation type="submission" date="2018-05" db="EMBL/GenBank/DDBJ databases">
        <authorList>
            <person name="Lanie J.A."/>
            <person name="Ng W.-L."/>
            <person name="Kazmierczak K.M."/>
            <person name="Andrzejewski T.M."/>
            <person name="Davidsen T.M."/>
            <person name="Wayne K.J."/>
            <person name="Tettelin H."/>
            <person name="Glass J.I."/>
            <person name="Rusch D."/>
            <person name="Podicherti R."/>
            <person name="Tsui H.-C.T."/>
            <person name="Winkler M.E."/>
        </authorList>
    </citation>
    <scope>NUCLEOTIDE SEQUENCE</scope>
</reference>
<gene>
    <name evidence="1" type="ORF">METZ01_LOCUS268324</name>
</gene>
<accession>A0A382JTQ1</accession>
<dbReference type="AlphaFoldDB" id="A0A382JTQ1"/>
<evidence type="ECO:0000313" key="1">
    <source>
        <dbReference type="EMBL" id="SVC15470.1"/>
    </source>
</evidence>
<proteinExistence type="predicted"/>
<name>A0A382JTQ1_9ZZZZ</name>
<sequence>MSFKRGNLEKQVLKLPQEVRWCKRCTISNQRPRISFDDKGVCSACNNKDYK</sequence>
<organism evidence="1">
    <name type="scientific">marine metagenome</name>
    <dbReference type="NCBI Taxonomy" id="408172"/>
    <lineage>
        <taxon>unclassified sequences</taxon>
        <taxon>metagenomes</taxon>
        <taxon>ecological metagenomes</taxon>
    </lineage>
</organism>
<dbReference type="EMBL" id="UINC01076369">
    <property type="protein sequence ID" value="SVC15470.1"/>
    <property type="molecule type" value="Genomic_DNA"/>
</dbReference>
<protein>
    <submittedName>
        <fullName evidence="1">Uncharacterized protein</fullName>
    </submittedName>
</protein>